<sequence>MVYQPWCIQYPQSPQALEIIPCGLFHNEAARDTRGLHQNESVSIFLGCGCKRLVVSTTGSLQHLGRHEAHVSGEILSNIQNCDHQEGNLWDKETF</sequence>
<name>A0A371HTH6_MUCPR</name>
<gene>
    <name evidence="1" type="ORF">CR513_09975</name>
</gene>
<accession>A0A371HTH6</accession>
<reference evidence="1" key="1">
    <citation type="submission" date="2018-05" db="EMBL/GenBank/DDBJ databases">
        <title>Draft genome of Mucuna pruriens seed.</title>
        <authorList>
            <person name="Nnadi N.E."/>
            <person name="Vos R."/>
            <person name="Hasami M.H."/>
            <person name="Devisetty U.K."/>
            <person name="Aguiy J.C."/>
        </authorList>
    </citation>
    <scope>NUCLEOTIDE SEQUENCE [LARGE SCALE GENOMIC DNA]</scope>
    <source>
        <strain evidence="1">JCA_2017</strain>
    </source>
</reference>
<keyword evidence="2" id="KW-1185">Reference proteome</keyword>
<feature type="non-terminal residue" evidence="1">
    <location>
        <position position="1"/>
    </location>
</feature>
<evidence type="ECO:0000313" key="1">
    <source>
        <dbReference type="EMBL" id="RDY06101.1"/>
    </source>
</evidence>
<comment type="caution">
    <text evidence="1">The sequence shown here is derived from an EMBL/GenBank/DDBJ whole genome shotgun (WGS) entry which is preliminary data.</text>
</comment>
<dbReference type="Proteomes" id="UP000257109">
    <property type="component" value="Unassembled WGS sequence"/>
</dbReference>
<dbReference type="EMBL" id="QJKJ01001752">
    <property type="protein sequence ID" value="RDY06101.1"/>
    <property type="molecule type" value="Genomic_DNA"/>
</dbReference>
<dbReference type="AlphaFoldDB" id="A0A371HTH6"/>
<proteinExistence type="predicted"/>
<organism evidence="1 2">
    <name type="scientific">Mucuna pruriens</name>
    <name type="common">Velvet bean</name>
    <name type="synonym">Dolichos pruriens</name>
    <dbReference type="NCBI Taxonomy" id="157652"/>
    <lineage>
        <taxon>Eukaryota</taxon>
        <taxon>Viridiplantae</taxon>
        <taxon>Streptophyta</taxon>
        <taxon>Embryophyta</taxon>
        <taxon>Tracheophyta</taxon>
        <taxon>Spermatophyta</taxon>
        <taxon>Magnoliopsida</taxon>
        <taxon>eudicotyledons</taxon>
        <taxon>Gunneridae</taxon>
        <taxon>Pentapetalae</taxon>
        <taxon>rosids</taxon>
        <taxon>fabids</taxon>
        <taxon>Fabales</taxon>
        <taxon>Fabaceae</taxon>
        <taxon>Papilionoideae</taxon>
        <taxon>50 kb inversion clade</taxon>
        <taxon>NPAAA clade</taxon>
        <taxon>indigoferoid/millettioid clade</taxon>
        <taxon>Phaseoleae</taxon>
        <taxon>Mucuna</taxon>
    </lineage>
</organism>
<evidence type="ECO:0000313" key="2">
    <source>
        <dbReference type="Proteomes" id="UP000257109"/>
    </source>
</evidence>
<protein>
    <submittedName>
        <fullName evidence="1">Uncharacterized protein</fullName>
    </submittedName>
</protein>